<sequence>MRIFIRFLLSIMLLFNTHTALAQLVGNDTAPGTSCSGFPSGSTRLTADADQDGGSVVLICDGTTWNATQSTGGGGSSGTFTFGDSNAPCNASNNGMVIFDENNLLKICAEATWHVVFAPHPVCRAWTESSRVNCGGSYASTQSTQTTRTACQTWCEAQPGSRACEHIAGTNTCRSYNMCDVYGISSNASYAATICYGG</sequence>
<reference evidence="2 3" key="1">
    <citation type="journal article" date="2013" name="ISME J.">
        <title>By their genes ye shall know them: genomic signatures of predatory bacteria.</title>
        <authorList>
            <person name="Pasternak Z."/>
            <person name="Pietrokovski S."/>
            <person name="Rotem O."/>
            <person name="Gophna U."/>
            <person name="Lurie-Weinberger M.N."/>
            <person name="Jurkevitch E."/>
        </authorList>
    </citation>
    <scope>NUCLEOTIDE SEQUENCE [LARGE SCALE GENOMIC DNA]</scope>
    <source>
        <strain evidence="2">EPB</strain>
    </source>
</reference>
<dbReference type="EMBL" id="CP003538">
    <property type="protein sequence ID" value="AGH97474.1"/>
    <property type="molecule type" value="Genomic_DNA"/>
</dbReference>
<proteinExistence type="predicted"/>
<dbReference type="KEGG" id="man:A11S_650"/>
<keyword evidence="1" id="KW-0732">Signal</keyword>
<organism evidence="2 3">
    <name type="scientific">Micavibrio aeruginosavorus EPB</name>
    <dbReference type="NCBI Taxonomy" id="349215"/>
    <lineage>
        <taxon>Bacteria</taxon>
        <taxon>Pseudomonadati</taxon>
        <taxon>Bdellovibrionota</taxon>
        <taxon>Bdellovibrionia</taxon>
        <taxon>Bdellovibrionales</taxon>
        <taxon>Pseudobdellovibrionaceae</taxon>
        <taxon>Micavibrio</taxon>
    </lineage>
</organism>
<evidence type="ECO:0000313" key="2">
    <source>
        <dbReference type="EMBL" id="AGH97474.1"/>
    </source>
</evidence>
<dbReference type="OrthoDB" id="9824631at2"/>
<evidence type="ECO:0000256" key="1">
    <source>
        <dbReference type="SAM" id="SignalP"/>
    </source>
</evidence>
<dbReference type="AlphaFoldDB" id="M4VWC5"/>
<dbReference type="Proteomes" id="UP000011932">
    <property type="component" value="Chromosome"/>
</dbReference>
<evidence type="ECO:0000313" key="3">
    <source>
        <dbReference type="Proteomes" id="UP000011932"/>
    </source>
</evidence>
<gene>
    <name evidence="2" type="ORF">A11S_650</name>
</gene>
<dbReference type="HOGENOM" id="CLU_1376778_0_0_5"/>
<dbReference type="RefSeq" id="WP_015467027.1">
    <property type="nucleotide sequence ID" value="NC_020812.1"/>
</dbReference>
<name>M4VWC5_9BACT</name>
<feature type="chain" id="PRO_5004060509" evidence="1">
    <location>
        <begin position="23"/>
        <end position="198"/>
    </location>
</feature>
<accession>M4VWC5</accession>
<protein>
    <submittedName>
        <fullName evidence="2">Uncharacterized protein</fullName>
    </submittedName>
</protein>
<feature type="signal peptide" evidence="1">
    <location>
        <begin position="1"/>
        <end position="22"/>
    </location>
</feature>